<feature type="region of interest" description="Disordered" evidence="1">
    <location>
        <begin position="250"/>
        <end position="278"/>
    </location>
</feature>
<organism evidence="3 4">
    <name type="scientific">Microbacterium salsuginis</name>
    <dbReference type="NCBI Taxonomy" id="2722803"/>
    <lineage>
        <taxon>Bacteria</taxon>
        <taxon>Bacillati</taxon>
        <taxon>Actinomycetota</taxon>
        <taxon>Actinomycetes</taxon>
        <taxon>Micrococcales</taxon>
        <taxon>Microbacteriaceae</taxon>
        <taxon>Microbacterium</taxon>
    </lineage>
</organism>
<dbReference type="CDD" id="cd00085">
    <property type="entry name" value="HNHc"/>
    <property type="match status" value="1"/>
</dbReference>
<dbReference type="InterPro" id="IPR003870">
    <property type="entry name" value="DUF222"/>
</dbReference>
<feature type="domain" description="HNH nuclease" evidence="2">
    <location>
        <begin position="375"/>
        <end position="427"/>
    </location>
</feature>
<dbReference type="InterPro" id="IPR003615">
    <property type="entry name" value="HNH_nuc"/>
</dbReference>
<dbReference type="Gene3D" id="1.10.30.50">
    <property type="match status" value="1"/>
</dbReference>
<evidence type="ECO:0000259" key="2">
    <source>
        <dbReference type="SMART" id="SM00507"/>
    </source>
</evidence>
<sequence length="466" mass="48802">MTSLADALDELGDALARVTAAAIAEGGLRGADDPEVLAALAAAGHIRRSAEGVMVEAVAVITDRDGSAAHGDRITTRHGCRNTRELVQRATRVSGRTASEIVAVAQSVQQQVALSTGEVLPAEFPGMRAALAAGQVGVEGVLAVTGSFRGCQTGRAGILAADTELAAAACGEGADAAPPASADELRALALVWAAYLDQDGTEPEDTRALRKRSMTIGRRGEDGLVPLRGRLLPEVAAQLQLGFDSVLNPRVGGAPSPDGPCFTEGDDEDGPVASAADPRSHTQKLHDAFAVLLTAAAASGSLPTLGGAAPTLVVTVRQEDLVAGRGKAHLPGDDLPIPLTTARHTACVGAVQRVVLGEGGRVVSISTLDRLFNHHQRKAITVRDGGCVIPGCHCPPQWCEIHHVTEHSRGGPTHTDNGVLLCWFHHRTLDTGNWQIRVQDGIPYVRGPSWWDHTRQWRPATKSPTR</sequence>
<comment type="caution">
    <text evidence="3">The sequence shown here is derived from an EMBL/GenBank/DDBJ whole genome shotgun (WGS) entry which is preliminary data.</text>
</comment>
<dbReference type="EMBL" id="JABACI010000009">
    <property type="protein sequence ID" value="NLP86136.1"/>
    <property type="molecule type" value="Genomic_DNA"/>
</dbReference>
<evidence type="ECO:0000313" key="3">
    <source>
        <dbReference type="EMBL" id="NLP86136.1"/>
    </source>
</evidence>
<dbReference type="Proteomes" id="UP001429745">
    <property type="component" value="Unassembled WGS sequence"/>
</dbReference>
<evidence type="ECO:0000313" key="4">
    <source>
        <dbReference type="Proteomes" id="UP001429745"/>
    </source>
</evidence>
<proteinExistence type="predicted"/>
<evidence type="ECO:0000256" key="1">
    <source>
        <dbReference type="SAM" id="MobiDB-lite"/>
    </source>
</evidence>
<protein>
    <submittedName>
        <fullName evidence="3">DUF222 domain-containing protein</fullName>
    </submittedName>
</protein>
<gene>
    <name evidence="3" type="ORF">HF576_20090</name>
</gene>
<dbReference type="Pfam" id="PF02720">
    <property type="entry name" value="DUF222"/>
    <property type="match status" value="1"/>
</dbReference>
<feature type="non-terminal residue" evidence="3">
    <location>
        <position position="466"/>
    </location>
</feature>
<accession>A0ABX1KL98</accession>
<reference evidence="3 4" key="1">
    <citation type="submission" date="2020-04" db="EMBL/GenBank/DDBJ databases">
        <title>CFH 90308 Microbacterium sp.</title>
        <authorList>
            <person name="Nie G."/>
            <person name="Ming H."/>
            <person name="Xia T."/>
        </authorList>
    </citation>
    <scope>NUCLEOTIDE SEQUENCE [LARGE SCALE GENOMIC DNA]</scope>
    <source>
        <strain evidence="3 4">CFH 90308</strain>
    </source>
</reference>
<name>A0ABX1KL98_9MICO</name>
<dbReference type="RefSeq" id="WP_168914630.1">
    <property type="nucleotide sequence ID" value="NZ_JABACI010000009.1"/>
</dbReference>
<dbReference type="SMART" id="SM00507">
    <property type="entry name" value="HNHc"/>
    <property type="match status" value="1"/>
</dbReference>
<keyword evidence="4" id="KW-1185">Reference proteome</keyword>